<gene>
    <name evidence="2" type="ORF">V5O48_002040</name>
</gene>
<reference evidence="2 3" key="1">
    <citation type="submission" date="2024-02" db="EMBL/GenBank/DDBJ databases">
        <title>A draft genome for the cacao thread blight pathogen Marasmius crinis-equi.</title>
        <authorList>
            <person name="Cohen S.P."/>
            <person name="Baruah I.K."/>
            <person name="Amoako-Attah I."/>
            <person name="Bukari Y."/>
            <person name="Meinhardt L.W."/>
            <person name="Bailey B.A."/>
        </authorList>
    </citation>
    <scope>NUCLEOTIDE SEQUENCE [LARGE SCALE GENOMIC DNA]</scope>
    <source>
        <strain evidence="2 3">GH-76</strain>
    </source>
</reference>
<keyword evidence="3" id="KW-1185">Reference proteome</keyword>
<proteinExistence type="predicted"/>
<feature type="signal peptide" evidence="1">
    <location>
        <begin position="1"/>
        <end position="21"/>
    </location>
</feature>
<dbReference type="EMBL" id="JBAHYK010000043">
    <property type="protein sequence ID" value="KAL0579956.1"/>
    <property type="molecule type" value="Genomic_DNA"/>
</dbReference>
<feature type="chain" id="PRO_5046617332" evidence="1">
    <location>
        <begin position="22"/>
        <end position="397"/>
    </location>
</feature>
<organism evidence="2 3">
    <name type="scientific">Marasmius crinis-equi</name>
    <dbReference type="NCBI Taxonomy" id="585013"/>
    <lineage>
        <taxon>Eukaryota</taxon>
        <taxon>Fungi</taxon>
        <taxon>Dikarya</taxon>
        <taxon>Basidiomycota</taxon>
        <taxon>Agaricomycotina</taxon>
        <taxon>Agaricomycetes</taxon>
        <taxon>Agaricomycetidae</taxon>
        <taxon>Agaricales</taxon>
        <taxon>Marasmiineae</taxon>
        <taxon>Marasmiaceae</taxon>
        <taxon>Marasmius</taxon>
    </lineage>
</organism>
<evidence type="ECO:0000313" key="2">
    <source>
        <dbReference type="EMBL" id="KAL0579956.1"/>
    </source>
</evidence>
<protein>
    <submittedName>
        <fullName evidence="2">Uncharacterized protein</fullName>
    </submittedName>
</protein>
<sequence>MSSFTRLTIFVFVALASVSRGAPMMPAIPTPNTGAVAGLPLPLPRALPLLADAKLPIIGDVHATGDLVKTPRALPILADSKLPIVGDLHATGDLVKTPRGLPLLTDAKVPIVGDLHATGDLLKAPRGLPLLADTKLPIVGDLHATGDLLKTPRRLPLLADTKVPVVGDLHATGDLLKAPRSLPLLADAKVPIVGDLHATGDLVKTPLLARSCGPCEAQSIVNDAMGQLTPVLQQITSVTSGGKLDINALKPLVGHLGAIFGQATDKISTLAQGSGSGPVSVDDVTNAVGPLANSPMISHFQSVLTSFGGLINLCGNDKTDLSAVTAMLSNPTANLGDLLHSVTNAFGGDFTSSIIPQITNNFGAVQQIGGQALQSFDFLNANGLLGKVNGIVSGLSL</sequence>
<accession>A0ABR3FXA3</accession>
<dbReference type="Proteomes" id="UP001465976">
    <property type="component" value="Unassembled WGS sequence"/>
</dbReference>
<comment type="caution">
    <text evidence="2">The sequence shown here is derived from an EMBL/GenBank/DDBJ whole genome shotgun (WGS) entry which is preliminary data.</text>
</comment>
<evidence type="ECO:0000313" key="3">
    <source>
        <dbReference type="Proteomes" id="UP001465976"/>
    </source>
</evidence>
<name>A0ABR3FXA3_9AGAR</name>
<evidence type="ECO:0000256" key="1">
    <source>
        <dbReference type="SAM" id="SignalP"/>
    </source>
</evidence>
<keyword evidence="1" id="KW-0732">Signal</keyword>